<dbReference type="Proteomes" id="UP000494245">
    <property type="component" value="Unassembled WGS sequence"/>
</dbReference>
<evidence type="ECO:0000256" key="1">
    <source>
        <dbReference type="ARBA" id="ARBA00007637"/>
    </source>
</evidence>
<protein>
    <submittedName>
        <fullName evidence="3">dTDP-glucose 4,6-dehydratase</fullName>
        <ecNumber evidence="3">4.2.1.46</ecNumber>
    </submittedName>
</protein>
<proteinExistence type="inferred from homology"/>
<name>A0A6V8M314_9BACT</name>
<comment type="caution">
    <text evidence="3">The sequence shown here is derived from an EMBL/GenBank/DDBJ whole genome shotgun (WGS) entry which is preliminary data.</text>
</comment>
<keyword evidence="3" id="KW-0456">Lyase</keyword>
<reference evidence="3 4" key="1">
    <citation type="submission" date="2020-04" db="EMBL/GenBank/DDBJ databases">
        <authorList>
            <consortium name="Desulfovibrio sp. FSS-1 genome sequencing consortium"/>
            <person name="Shimoshige H."/>
            <person name="Kobayashi H."/>
            <person name="Maekawa T."/>
        </authorList>
    </citation>
    <scope>NUCLEOTIDE SEQUENCE [LARGE SCALE GENOMIC DNA]</scope>
    <source>
        <strain evidence="3 4">SIID29052-01</strain>
    </source>
</reference>
<evidence type="ECO:0000313" key="4">
    <source>
        <dbReference type="Proteomes" id="UP000494245"/>
    </source>
</evidence>
<dbReference type="EC" id="4.2.1.46" evidence="3"/>
<dbReference type="RefSeq" id="WP_173085293.1">
    <property type="nucleotide sequence ID" value="NZ_BLTE01000012.1"/>
</dbReference>
<keyword evidence="4" id="KW-1185">Reference proteome</keyword>
<sequence length="325" mass="35457">MTRPLQLVTGGTGFIGSALTLALLDRGHAVRVFDNNFRGRNHRLATAKGALEMVEGDIRDEAQVARATEGVHTVHHLAFINGTRHFYEIPDQVLDVGTRGALSTLKAALEKGVKRYVLASSSEVYQTPERVPTDETERILLPDVTNPRYSYAGGKIISELLTLNYLRASSVEGVIFRPHNVFGPDMGFEHVVPELARKMFDLSAGFTKKAIDLPIQGQGTETRAFCFVDDAVEQIIACAEKGGAGEIYHIGDTAERSILDLVEAMARVYGIKVTVVPGPLRPGGTPRRCPDIAKVRALGASPKVGFEAGLERTLAWYADHFTNNF</sequence>
<gene>
    <name evidence="3" type="primary">rfbB_2</name>
    <name evidence="3" type="ORF">NNJEOMEG_02683</name>
</gene>
<dbReference type="Gene3D" id="3.40.50.720">
    <property type="entry name" value="NAD(P)-binding Rossmann-like Domain"/>
    <property type="match status" value="1"/>
</dbReference>
<evidence type="ECO:0000313" key="3">
    <source>
        <dbReference type="EMBL" id="GFK94835.1"/>
    </source>
</evidence>
<reference evidence="3 4" key="2">
    <citation type="submission" date="2020-05" db="EMBL/GenBank/DDBJ databases">
        <title>Draft genome sequence of Desulfovibrio sp. strainFSS-1.</title>
        <authorList>
            <person name="Shimoshige H."/>
            <person name="Kobayashi H."/>
            <person name="Maekawa T."/>
        </authorList>
    </citation>
    <scope>NUCLEOTIDE SEQUENCE [LARGE SCALE GENOMIC DNA]</scope>
    <source>
        <strain evidence="3 4">SIID29052-01</strain>
    </source>
</reference>
<dbReference type="SUPFAM" id="SSF51735">
    <property type="entry name" value="NAD(P)-binding Rossmann-fold domains"/>
    <property type="match status" value="1"/>
</dbReference>
<comment type="similarity">
    <text evidence="1">Belongs to the NAD(P)-dependent epimerase/dehydratase family.</text>
</comment>
<dbReference type="PANTHER" id="PTHR43000">
    <property type="entry name" value="DTDP-D-GLUCOSE 4,6-DEHYDRATASE-RELATED"/>
    <property type="match status" value="1"/>
</dbReference>
<dbReference type="EMBL" id="BLTE01000012">
    <property type="protein sequence ID" value="GFK94835.1"/>
    <property type="molecule type" value="Genomic_DNA"/>
</dbReference>
<evidence type="ECO:0000259" key="2">
    <source>
        <dbReference type="Pfam" id="PF01370"/>
    </source>
</evidence>
<organism evidence="3 4">
    <name type="scientific">Fundidesulfovibrio magnetotacticus</name>
    <dbReference type="NCBI Taxonomy" id="2730080"/>
    <lineage>
        <taxon>Bacteria</taxon>
        <taxon>Pseudomonadati</taxon>
        <taxon>Thermodesulfobacteriota</taxon>
        <taxon>Desulfovibrionia</taxon>
        <taxon>Desulfovibrionales</taxon>
        <taxon>Desulfovibrionaceae</taxon>
        <taxon>Fundidesulfovibrio</taxon>
    </lineage>
</organism>
<accession>A0A6V8M314</accession>
<feature type="domain" description="NAD-dependent epimerase/dehydratase" evidence="2">
    <location>
        <begin position="7"/>
        <end position="251"/>
    </location>
</feature>
<dbReference type="InterPro" id="IPR001509">
    <property type="entry name" value="Epimerase_deHydtase"/>
</dbReference>
<dbReference type="Pfam" id="PF01370">
    <property type="entry name" value="Epimerase"/>
    <property type="match status" value="1"/>
</dbReference>
<dbReference type="GO" id="GO:0008460">
    <property type="term" value="F:dTDP-glucose 4,6-dehydratase activity"/>
    <property type="evidence" value="ECO:0007669"/>
    <property type="project" value="UniProtKB-EC"/>
</dbReference>
<dbReference type="AlphaFoldDB" id="A0A6V8M314"/>
<dbReference type="InterPro" id="IPR036291">
    <property type="entry name" value="NAD(P)-bd_dom_sf"/>
</dbReference>